<comment type="caution">
    <text evidence="1">The sequence shown here is derived from an EMBL/GenBank/DDBJ whole genome shotgun (WGS) entry which is preliminary data.</text>
</comment>
<dbReference type="Proteomes" id="UP000024942">
    <property type="component" value="Unassembled WGS sequence"/>
</dbReference>
<accession>A0A059G662</accession>
<dbReference type="EMBL" id="ARYL01000018">
    <property type="protein sequence ID" value="KDA02075.1"/>
    <property type="molecule type" value="Genomic_DNA"/>
</dbReference>
<evidence type="ECO:0000313" key="2">
    <source>
        <dbReference type="Proteomes" id="UP000024942"/>
    </source>
</evidence>
<gene>
    <name evidence="1" type="ORF">HOC_12738</name>
</gene>
<sequence>TTRAGRPDGYVFLDVLIHAESTADGSVKCVVHTSITPVLRYVEEVAQGVYFKGDMAARGGVVDFGYYDGKADLGSAADAFRSNLVKAKPFLEDLQPLALSRRAKKKAVPWDSYFTEVE</sequence>
<proteinExistence type="predicted"/>
<dbReference type="AlphaFoldDB" id="A0A059G662"/>
<dbReference type="RefSeq" id="WP_162174841.1">
    <property type="nucleotide sequence ID" value="NZ_ARYL01000018.1"/>
</dbReference>
<feature type="non-terminal residue" evidence="1">
    <location>
        <position position="1"/>
    </location>
</feature>
<organism evidence="1 2">
    <name type="scientific">Hyphomonas oceanitis SCH89</name>
    <dbReference type="NCBI Taxonomy" id="1280953"/>
    <lineage>
        <taxon>Bacteria</taxon>
        <taxon>Pseudomonadati</taxon>
        <taxon>Pseudomonadota</taxon>
        <taxon>Alphaproteobacteria</taxon>
        <taxon>Hyphomonadales</taxon>
        <taxon>Hyphomonadaceae</taxon>
        <taxon>Hyphomonas</taxon>
    </lineage>
</organism>
<protein>
    <submittedName>
        <fullName evidence="1">Uncharacterized protein</fullName>
    </submittedName>
</protein>
<reference evidence="1 2" key="1">
    <citation type="journal article" date="2014" name="Antonie Van Leeuwenhoek">
        <title>Hyphomonas beringensis sp. nov. and Hyphomonas chukchiensis sp. nov., isolated from surface seawater of the Bering Sea and Chukchi Sea.</title>
        <authorList>
            <person name="Li C."/>
            <person name="Lai Q."/>
            <person name="Li G."/>
            <person name="Dong C."/>
            <person name="Wang J."/>
            <person name="Liao Y."/>
            <person name="Shao Z."/>
        </authorList>
    </citation>
    <scope>NUCLEOTIDE SEQUENCE [LARGE SCALE GENOMIC DNA]</scope>
    <source>
        <strain evidence="1 2">SCH89</strain>
    </source>
</reference>
<evidence type="ECO:0000313" key="1">
    <source>
        <dbReference type="EMBL" id="KDA02075.1"/>
    </source>
</evidence>
<name>A0A059G662_9PROT</name>
<keyword evidence="2" id="KW-1185">Reference proteome</keyword>